<evidence type="ECO:0000313" key="3">
    <source>
        <dbReference type="Proteomes" id="UP000035721"/>
    </source>
</evidence>
<comment type="caution">
    <text evidence="2">The sequence shown here is derived from an EMBL/GenBank/DDBJ whole genome shotgun (WGS) entry which is preliminary data.</text>
</comment>
<feature type="transmembrane region" description="Helical" evidence="1">
    <location>
        <begin position="113"/>
        <end position="133"/>
    </location>
</feature>
<dbReference type="EMBL" id="CAJB01000223">
    <property type="protein sequence ID" value="CCH78551.1"/>
    <property type="molecule type" value="Genomic_DNA"/>
</dbReference>
<dbReference type="Proteomes" id="UP000035721">
    <property type="component" value="Unassembled WGS sequence"/>
</dbReference>
<proteinExistence type="predicted"/>
<protein>
    <submittedName>
        <fullName evidence="2">Uncharacterized protein</fullName>
    </submittedName>
</protein>
<gene>
    <name evidence="2" type="ORF">BN12_30077</name>
</gene>
<feature type="transmembrane region" description="Helical" evidence="1">
    <location>
        <begin position="89"/>
        <end position="107"/>
    </location>
</feature>
<dbReference type="OrthoDB" id="3831145at2"/>
<feature type="transmembrane region" description="Helical" evidence="1">
    <location>
        <begin position="7"/>
        <end position="25"/>
    </location>
</feature>
<sequence>MDNAVRLMQVGGVVAIISVVIGLFSKGTIHDAIVKANESATATKKLTASEIDSLTTVSMVSAVVVGLIAVALWFWMASVNGKGKQWGRIVATVFFVLSVLSLVASLARPESVLTRILGLVQLIVGAAAIYFMYQKDSSEFYRASSAPRM</sequence>
<accession>A0A077LY03</accession>
<keyword evidence="1" id="KW-0472">Membrane</keyword>
<reference evidence="2 3" key="1">
    <citation type="journal article" date="2013" name="ISME J.">
        <title>A metabolic model for members of the genus Tetrasphaera involved in enhanced biological phosphorus removal.</title>
        <authorList>
            <person name="Kristiansen R."/>
            <person name="Nguyen H.T.T."/>
            <person name="Saunders A.M."/>
            <person name="Nielsen J.L."/>
            <person name="Wimmer R."/>
            <person name="Le V.Q."/>
            <person name="McIlroy S.J."/>
            <person name="Petrovski S."/>
            <person name="Seviour R.J."/>
            <person name="Calteau A."/>
            <person name="Nielsen K.L."/>
            <person name="Nielsen P.H."/>
        </authorList>
    </citation>
    <scope>NUCLEOTIDE SEQUENCE [LARGE SCALE GENOMIC DNA]</scope>
    <source>
        <strain evidence="2 3">T1-X7</strain>
    </source>
</reference>
<feature type="transmembrane region" description="Helical" evidence="1">
    <location>
        <begin position="54"/>
        <end position="77"/>
    </location>
</feature>
<dbReference type="AlphaFoldDB" id="A0A077LY03"/>
<keyword evidence="3" id="KW-1185">Reference proteome</keyword>
<evidence type="ECO:0000313" key="2">
    <source>
        <dbReference type="EMBL" id="CCH78551.1"/>
    </source>
</evidence>
<name>A0A077LY03_9MICO</name>
<dbReference type="STRING" id="1194083.BN12_30077"/>
<keyword evidence="1" id="KW-0812">Transmembrane</keyword>
<keyword evidence="1" id="KW-1133">Transmembrane helix</keyword>
<evidence type="ECO:0000256" key="1">
    <source>
        <dbReference type="SAM" id="Phobius"/>
    </source>
</evidence>
<dbReference type="RefSeq" id="WP_048549667.1">
    <property type="nucleotide sequence ID" value="NZ_HF570958.1"/>
</dbReference>
<organism evidence="2 3">
    <name type="scientific">Nostocoides japonicum T1-X7</name>
    <dbReference type="NCBI Taxonomy" id="1194083"/>
    <lineage>
        <taxon>Bacteria</taxon>
        <taxon>Bacillati</taxon>
        <taxon>Actinomycetota</taxon>
        <taxon>Actinomycetes</taxon>
        <taxon>Micrococcales</taxon>
        <taxon>Intrasporangiaceae</taxon>
        <taxon>Nostocoides</taxon>
    </lineage>
</organism>